<organism evidence="3 4">
    <name type="scientific">Reticulomyxa filosa</name>
    <dbReference type="NCBI Taxonomy" id="46433"/>
    <lineage>
        <taxon>Eukaryota</taxon>
        <taxon>Sar</taxon>
        <taxon>Rhizaria</taxon>
        <taxon>Retaria</taxon>
        <taxon>Foraminifera</taxon>
        <taxon>Monothalamids</taxon>
        <taxon>Reticulomyxidae</taxon>
        <taxon>Reticulomyxa</taxon>
    </lineage>
</organism>
<evidence type="ECO:0000256" key="2">
    <source>
        <dbReference type="SAM" id="Phobius"/>
    </source>
</evidence>
<evidence type="ECO:0000256" key="1">
    <source>
        <dbReference type="SAM" id="MobiDB-lite"/>
    </source>
</evidence>
<feature type="transmembrane region" description="Helical" evidence="2">
    <location>
        <begin position="102"/>
        <end position="124"/>
    </location>
</feature>
<dbReference type="Proteomes" id="UP000023152">
    <property type="component" value="Unassembled WGS sequence"/>
</dbReference>
<feature type="compositionally biased region" description="Basic and acidic residues" evidence="1">
    <location>
        <begin position="19"/>
        <end position="30"/>
    </location>
</feature>
<keyword evidence="2" id="KW-0472">Membrane</keyword>
<dbReference type="EMBL" id="ASPP01005034">
    <property type="protein sequence ID" value="ETO31272.1"/>
    <property type="molecule type" value="Genomic_DNA"/>
</dbReference>
<proteinExistence type="predicted"/>
<protein>
    <submittedName>
        <fullName evidence="3">Uncharacterized protein</fullName>
    </submittedName>
</protein>
<keyword evidence="4" id="KW-1185">Reference proteome</keyword>
<feature type="compositionally biased region" description="Acidic residues" evidence="1">
    <location>
        <begin position="31"/>
        <end position="42"/>
    </location>
</feature>
<dbReference type="AlphaFoldDB" id="X6P149"/>
<comment type="caution">
    <text evidence="3">The sequence shown here is derived from an EMBL/GenBank/DDBJ whole genome shotgun (WGS) entry which is preliminary data.</text>
</comment>
<name>X6P149_RETFI</name>
<feature type="compositionally biased region" description="Low complexity" evidence="1">
    <location>
        <begin position="62"/>
        <end position="72"/>
    </location>
</feature>
<keyword evidence="2" id="KW-0812">Transmembrane</keyword>
<reference evidence="3 4" key="1">
    <citation type="journal article" date="2013" name="Curr. Biol.">
        <title>The Genome of the Foraminiferan Reticulomyxa filosa.</title>
        <authorList>
            <person name="Glockner G."/>
            <person name="Hulsmann N."/>
            <person name="Schleicher M."/>
            <person name="Noegel A.A."/>
            <person name="Eichinger L."/>
            <person name="Gallinger C."/>
            <person name="Pawlowski J."/>
            <person name="Sierra R."/>
            <person name="Euteneuer U."/>
            <person name="Pillet L."/>
            <person name="Moustafa A."/>
            <person name="Platzer M."/>
            <person name="Groth M."/>
            <person name="Szafranski K."/>
            <person name="Schliwa M."/>
        </authorList>
    </citation>
    <scope>NUCLEOTIDE SEQUENCE [LARGE SCALE GENOMIC DNA]</scope>
</reference>
<feature type="region of interest" description="Disordered" evidence="1">
    <location>
        <begin position="1"/>
        <end position="73"/>
    </location>
</feature>
<accession>X6P149</accession>
<evidence type="ECO:0000313" key="4">
    <source>
        <dbReference type="Proteomes" id="UP000023152"/>
    </source>
</evidence>
<keyword evidence="2" id="KW-1133">Transmembrane helix</keyword>
<evidence type="ECO:0000313" key="3">
    <source>
        <dbReference type="EMBL" id="ETO31272.1"/>
    </source>
</evidence>
<feature type="compositionally biased region" description="Basic and acidic residues" evidence="1">
    <location>
        <begin position="43"/>
        <end position="53"/>
    </location>
</feature>
<feature type="non-terminal residue" evidence="3">
    <location>
        <position position="1"/>
    </location>
</feature>
<sequence>EEEKEKKTKKRRRNNNSIDSKEETNRKYDSTSDDDSDDDNSDDDSKYNKDDNKKKHSHTFISSSSSSSSSSSDQTISRNILSVLRMSCIEFQWIVSQQRMNLLIFFIIYYYFWINIYICTYIYIKQKKKGKSMALLIGICYKQNEEWLSQYFPFFLDLLAPTPLDIRLTLIRKHCYTKVQEIDSEKKAKVLLETNVCVSFIDNHTVITCYV</sequence>
<gene>
    <name evidence="3" type="ORF">RFI_05847</name>
</gene>